<keyword evidence="17" id="KW-1185">Reference proteome</keyword>
<evidence type="ECO:0000256" key="7">
    <source>
        <dbReference type="ARBA" id="ARBA00022691"/>
    </source>
</evidence>
<protein>
    <recommendedName>
        <fullName evidence="3">type I protein arginine methyltransferase</fullName>
        <ecNumber evidence="3">2.1.1.319</ecNumber>
    </recommendedName>
</protein>
<dbReference type="Gene3D" id="3.40.50.150">
    <property type="entry name" value="Vaccinia Virus protein VP39"/>
    <property type="match status" value="1"/>
</dbReference>
<evidence type="ECO:0000256" key="6">
    <source>
        <dbReference type="ARBA" id="ARBA00022679"/>
    </source>
</evidence>
<keyword evidence="5 13" id="KW-0489">Methyltransferase</keyword>
<dbReference type="InterPro" id="IPR055135">
    <property type="entry name" value="PRMT_dom"/>
</dbReference>
<dbReference type="EMBL" id="CAUYUE010000004">
    <property type="protein sequence ID" value="CAK0762507.1"/>
    <property type="molecule type" value="Genomic_DNA"/>
</dbReference>
<proteinExistence type="predicted"/>
<dbReference type="Proteomes" id="UP001314263">
    <property type="component" value="Unassembled WGS sequence"/>
</dbReference>
<dbReference type="PANTHER" id="PTHR11006">
    <property type="entry name" value="PROTEIN ARGININE N-METHYLTRANSFERASE"/>
    <property type="match status" value="1"/>
</dbReference>
<evidence type="ECO:0000256" key="10">
    <source>
        <dbReference type="ARBA" id="ARBA00023163"/>
    </source>
</evidence>
<dbReference type="GO" id="GO:0035241">
    <property type="term" value="F:protein-arginine omega-N monomethyltransferase activity"/>
    <property type="evidence" value="ECO:0007669"/>
    <property type="project" value="UniProtKB-ARBA"/>
</dbReference>
<dbReference type="GO" id="GO:0070611">
    <property type="term" value="F:histone H3R2 methyltransferase activity"/>
    <property type="evidence" value="ECO:0007669"/>
    <property type="project" value="TreeGrafter"/>
</dbReference>
<evidence type="ECO:0000256" key="1">
    <source>
        <dbReference type="ARBA" id="ARBA00004123"/>
    </source>
</evidence>
<keyword evidence="11" id="KW-0539">Nucleus</keyword>
<dbReference type="Pfam" id="PF13649">
    <property type="entry name" value="Methyltransf_25"/>
    <property type="match status" value="1"/>
</dbReference>
<keyword evidence="9" id="KW-0805">Transcription regulation</keyword>
<keyword evidence="8" id="KW-0156">Chromatin regulator</keyword>
<dbReference type="InterPro" id="IPR025799">
    <property type="entry name" value="Arg_MeTrfase"/>
</dbReference>
<comment type="subcellular location">
    <subcellularLocation>
        <location evidence="2">Cytoplasm</location>
    </subcellularLocation>
    <subcellularLocation>
        <location evidence="1">Nucleus</location>
    </subcellularLocation>
</comment>
<dbReference type="GO" id="GO:0005737">
    <property type="term" value="C:cytoplasm"/>
    <property type="evidence" value="ECO:0007669"/>
    <property type="project" value="UniProtKB-SubCell"/>
</dbReference>
<dbReference type="GO" id="GO:0032259">
    <property type="term" value="P:methylation"/>
    <property type="evidence" value="ECO:0007669"/>
    <property type="project" value="UniProtKB-KW"/>
</dbReference>
<dbReference type="GO" id="GO:0035242">
    <property type="term" value="F:protein-arginine omega-N asymmetric methyltransferase activity"/>
    <property type="evidence" value="ECO:0007669"/>
    <property type="project" value="UniProtKB-EC"/>
</dbReference>
<dbReference type="PROSITE" id="PS51678">
    <property type="entry name" value="SAM_MT_PRMT"/>
    <property type="match status" value="1"/>
</dbReference>
<organism evidence="16 17">
    <name type="scientific">Coccomyxa viridis</name>
    <dbReference type="NCBI Taxonomy" id="1274662"/>
    <lineage>
        <taxon>Eukaryota</taxon>
        <taxon>Viridiplantae</taxon>
        <taxon>Chlorophyta</taxon>
        <taxon>core chlorophytes</taxon>
        <taxon>Trebouxiophyceae</taxon>
        <taxon>Trebouxiophyceae incertae sedis</taxon>
        <taxon>Coccomyxaceae</taxon>
        <taxon>Coccomyxa</taxon>
    </lineage>
</organism>
<dbReference type="PANTHER" id="PTHR11006:SF10">
    <property type="entry name" value="HISTONE-ARGININE METHYLTRANSFERASE CARMER-RELATED"/>
    <property type="match status" value="1"/>
</dbReference>
<keyword evidence="4" id="KW-0963">Cytoplasm</keyword>
<evidence type="ECO:0000259" key="14">
    <source>
        <dbReference type="Pfam" id="PF13649"/>
    </source>
</evidence>
<gene>
    <name evidence="16" type="ORF">CVIRNUC_002964</name>
</gene>
<name>A0AAV1HX57_9CHLO</name>
<dbReference type="Gene3D" id="2.70.160.11">
    <property type="entry name" value="Hnrnp arginine n-methyltransferase1"/>
    <property type="match status" value="1"/>
</dbReference>
<dbReference type="CDD" id="cd02440">
    <property type="entry name" value="AdoMet_MTases"/>
    <property type="match status" value="1"/>
</dbReference>
<evidence type="ECO:0000256" key="13">
    <source>
        <dbReference type="PROSITE-ProRule" id="PRU01015"/>
    </source>
</evidence>
<dbReference type="InterPro" id="IPR029063">
    <property type="entry name" value="SAM-dependent_MTases_sf"/>
</dbReference>
<dbReference type="EC" id="2.1.1.319" evidence="3"/>
<evidence type="ECO:0000313" key="17">
    <source>
        <dbReference type="Proteomes" id="UP001314263"/>
    </source>
</evidence>
<evidence type="ECO:0000256" key="2">
    <source>
        <dbReference type="ARBA" id="ARBA00004496"/>
    </source>
</evidence>
<feature type="domain" description="Methyltransferase" evidence="14">
    <location>
        <begin position="174"/>
        <end position="272"/>
    </location>
</feature>
<feature type="domain" description="Protein arginine N-methyltransferase" evidence="15">
    <location>
        <begin position="281"/>
        <end position="438"/>
    </location>
</feature>
<dbReference type="AlphaFoldDB" id="A0AAV1HX57"/>
<evidence type="ECO:0000256" key="8">
    <source>
        <dbReference type="ARBA" id="ARBA00022853"/>
    </source>
</evidence>
<dbReference type="SUPFAM" id="SSF53335">
    <property type="entry name" value="S-adenosyl-L-methionine-dependent methyltransferases"/>
    <property type="match status" value="1"/>
</dbReference>
<keyword evidence="6 13" id="KW-0808">Transferase</keyword>
<keyword evidence="7 13" id="KW-0949">S-adenosyl-L-methionine</keyword>
<evidence type="ECO:0000256" key="9">
    <source>
        <dbReference type="ARBA" id="ARBA00023015"/>
    </source>
</evidence>
<dbReference type="Pfam" id="PF22528">
    <property type="entry name" value="PRMT_C"/>
    <property type="match status" value="1"/>
</dbReference>
<dbReference type="GO" id="GO:0005634">
    <property type="term" value="C:nucleus"/>
    <property type="evidence" value="ECO:0007669"/>
    <property type="project" value="UniProtKB-SubCell"/>
</dbReference>
<evidence type="ECO:0000256" key="5">
    <source>
        <dbReference type="ARBA" id="ARBA00022603"/>
    </source>
</evidence>
<evidence type="ECO:0000313" key="16">
    <source>
        <dbReference type="EMBL" id="CAK0762507.1"/>
    </source>
</evidence>
<evidence type="ECO:0000259" key="15">
    <source>
        <dbReference type="Pfam" id="PF22528"/>
    </source>
</evidence>
<evidence type="ECO:0000256" key="3">
    <source>
        <dbReference type="ARBA" id="ARBA00011925"/>
    </source>
</evidence>
<dbReference type="InterPro" id="IPR041698">
    <property type="entry name" value="Methyltransf_25"/>
</dbReference>
<evidence type="ECO:0000256" key="11">
    <source>
        <dbReference type="ARBA" id="ARBA00023242"/>
    </source>
</evidence>
<accession>A0AAV1HX57</accession>
<dbReference type="FunFam" id="3.40.50.150:FF:000052">
    <property type="entry name" value="Probable histone-arginine methyltransferase CARM1"/>
    <property type="match status" value="1"/>
</dbReference>
<reference evidence="16 17" key="1">
    <citation type="submission" date="2023-10" db="EMBL/GenBank/DDBJ databases">
        <authorList>
            <person name="Maclean D."/>
            <person name="Macfadyen A."/>
        </authorList>
    </citation>
    <scope>NUCLEOTIDE SEQUENCE [LARGE SCALE GENOMIC DNA]</scope>
</reference>
<comment type="catalytic activity">
    <reaction evidence="12">
        <text>L-arginyl-[protein] + 2 S-adenosyl-L-methionine = N(omega),N(omega)-dimethyl-L-arginyl-[protein] + 2 S-adenosyl-L-homocysteine + 2 H(+)</text>
        <dbReference type="Rhea" id="RHEA:48096"/>
        <dbReference type="Rhea" id="RHEA-COMP:10532"/>
        <dbReference type="Rhea" id="RHEA-COMP:11991"/>
        <dbReference type="ChEBI" id="CHEBI:15378"/>
        <dbReference type="ChEBI" id="CHEBI:29965"/>
        <dbReference type="ChEBI" id="CHEBI:57856"/>
        <dbReference type="ChEBI" id="CHEBI:59789"/>
        <dbReference type="ChEBI" id="CHEBI:61897"/>
        <dbReference type="EC" id="2.1.1.319"/>
    </reaction>
</comment>
<evidence type="ECO:0000256" key="4">
    <source>
        <dbReference type="ARBA" id="ARBA00022490"/>
    </source>
</evidence>
<comment type="caution">
    <text evidence="16">The sequence shown here is derived from an EMBL/GenBank/DDBJ whole genome shotgun (WGS) entry which is preliminary data.</text>
</comment>
<evidence type="ECO:0000256" key="12">
    <source>
        <dbReference type="ARBA" id="ARBA00049086"/>
    </source>
</evidence>
<sequence>MNASAGTTHQSLQLIDLADASGSLKGEPVLIHVRGSSGILLEKAHSRQGVRLDADSVAEAFRVSQEMLIIRMRDHSGANSSDTTDDMTSGKAFMLKSLSQTSQHILDHLQRVCRCPAEAKGNFERRATPASAELYFHYYGLLQHQQNMLQDMIRTGTYYAAIMGNFTDFKDKVVMDVGSGTGILSLFAAQAGARMVYAVEASDMAGYCKTLLSANPRLGERITVLHSKIEDLNLQGEQVDVLISEPMGTLLVNERMLETYLHARDHFLKPGGRMFPQTGRIYCAAFTDDVLFSELAQKAVFWQQRNFFGVDLSALHSPAVEGYFSQVVVDAVDPRCLVCQPVSQHLDFGTITEQELHNITLSLQFPAGAAGNIHGLACWFDVAFEGSSDTRHLSTAPGLPVTHWFQLRCVMRQPLTVYPGAEVYATMRLEAHARQSYDIHATLGIKSIDPQGVDQQVSGKFDLKEPYYRQLTGSWWQPAPAQAAESLPSDLPCCV</sequence>
<keyword evidence="10" id="KW-0804">Transcription</keyword>